<feature type="region of interest" description="Disordered" evidence="4">
    <location>
        <begin position="946"/>
        <end position="965"/>
    </location>
</feature>
<dbReference type="GO" id="GO:0006508">
    <property type="term" value="P:proteolysis"/>
    <property type="evidence" value="ECO:0007669"/>
    <property type="project" value="UniProtKB-KW"/>
</dbReference>
<protein>
    <recommendedName>
        <fullName evidence="5">Ubiquitin-like protease family profile domain-containing protein</fullName>
    </recommendedName>
</protein>
<feature type="compositionally biased region" description="Low complexity" evidence="4">
    <location>
        <begin position="946"/>
        <end position="962"/>
    </location>
</feature>
<accession>A0AAW1H2G0</accession>
<feature type="region of interest" description="Disordered" evidence="4">
    <location>
        <begin position="1"/>
        <end position="42"/>
    </location>
</feature>
<dbReference type="PANTHER" id="PTHR34835:SF34">
    <property type="entry name" value="OS08G0555500 PROTEIN"/>
    <property type="match status" value="1"/>
</dbReference>
<keyword evidence="3" id="KW-0378">Hydrolase</keyword>
<evidence type="ECO:0000313" key="6">
    <source>
        <dbReference type="EMBL" id="KAK9671327.1"/>
    </source>
</evidence>
<dbReference type="SUPFAM" id="SSF54001">
    <property type="entry name" value="Cysteine proteinases"/>
    <property type="match status" value="2"/>
</dbReference>
<dbReference type="PANTHER" id="PTHR34835">
    <property type="entry name" value="OS07G0283600 PROTEIN-RELATED"/>
    <property type="match status" value="1"/>
</dbReference>
<feature type="domain" description="Ubiquitin-like protease family profile" evidence="5">
    <location>
        <begin position="672"/>
        <end position="868"/>
    </location>
</feature>
<gene>
    <name evidence="6" type="ORF">RND81_12G022100</name>
</gene>
<dbReference type="InterPro" id="IPR038765">
    <property type="entry name" value="Papain-like_cys_pep_sf"/>
</dbReference>
<feature type="region of interest" description="Disordered" evidence="4">
    <location>
        <begin position="1294"/>
        <end position="1318"/>
    </location>
</feature>
<evidence type="ECO:0000313" key="7">
    <source>
        <dbReference type="Proteomes" id="UP001443914"/>
    </source>
</evidence>
<feature type="compositionally biased region" description="Basic residues" evidence="4">
    <location>
        <begin position="1301"/>
        <end position="1318"/>
    </location>
</feature>
<comment type="similarity">
    <text evidence="1">Belongs to the peptidase C48 family.</text>
</comment>
<proteinExistence type="inferred from homology"/>
<dbReference type="EMBL" id="JBDFQZ010000012">
    <property type="protein sequence ID" value="KAK9671327.1"/>
    <property type="molecule type" value="Genomic_DNA"/>
</dbReference>
<dbReference type="InterPro" id="IPR003653">
    <property type="entry name" value="Peptidase_C48_C"/>
</dbReference>
<sequence>MGKSVPKVPPTMKKDKGKQLMILSENPGRSIVKSSKVGAKKQPLKVRTDCFGKAVDSVSPTNAEKHSSSPKSEDNDGPSKQNLKCRPLNLVELILGLTNEQRAAVEEIGFGGLLQMKVRRVPKKIVPMLLSSFNDGSFMFRTSTCNFLLRKEDVHDCFLLPMGPREVPLLGTGRSKNTSQDSSRELKESWRERFGVGGSSNAILIGKLYSELLKSKAGDEDFKRMFVLYSMSTFLAPMTNSTVDLKLLLAVDDVSQIGQLDWCSYVFKNVVKACIDSKKNPAFVGGCIVFLMIAYFHRFDFQGESSPTTLPLIQHWDYDTLKERAAAEMKCGVLGMAVPSTTRYPICLQSKSSEGMTSDIGNEDSIKLIELFNRKRKFDQNTKEKPVKIKYNRLDTPSGALHHDETTDSAAEGLHELIMVLKRETEVFHVRYNYLISEIQQKIAANAPTESAEPVLSPLTPSQTFFADPELHRYVDEVVQISKAMKATNDKCPSFDKITQRSMAVSADKGKDGCVGGDLTAANLKSPPKTSEFRSNEGLNEIDPDDLVCGVLNDLGQRDVITNDESTTVSNDAIINSPVTVMMCHSSLHYPYLLHSKKLLSCSVLVPDDMGCTCDCGGDPEPNQIVVSKFLLSYRDLLSPIYKTRKDVLDYCFTDDHTLKLSENFVNYGEEFLLVRDDFLSMLPGSQIVSNVIDCWSIFLNWLLSLKRAPVNSSRCFFGTSHTDPLMKLLKAEKQKEITAHEKEVYGAWDFWISNCSQHCAVESDLVFIPLLSDNGDHYSCVCVNFLQQKIQYLDNRRYETAFQDTIYGQAAKHAANMMGNFLGKKGIKRGFQVKDFEFEDIPFDWKRMYESSNNDCGVFLMLHMLFFSGSIFYCDLANSQSRILYRAEMAAVLIMSDLNKCRDEVLGKVADFSRLKQSILPELLRKRQEASREVEIVEKTPTSKSVQLQRSSSRSVLGSTKRGQSDGLGCSLNCGPPDTHSLVVSKFLRNNKELFKDVKKKRKEVADYCFLDDYKTETLVEIVANYGNGRILNKEDVLSMLPDRQMSPIIVELWSILLNELVYVDQTSPSMIFFGIHTVPIITKVYENELQDSQMNQELSKLFDTWDAFVDVNVNPCNLNADLVFVPMVYENHYFCVCINCLKATVEVLDNNSYSDWENSDVYNLSKSIVGYMSDYLESKKLVKKVDVVHFPIINLPLQWQSTLTNDIESGTFCMMHMICYEGELFDSTLGGKCARRKHVVEMAASLVLADINTTRESILEVIDQFSNDKLIFWKYLEAKRKAEIVIARKALQKAEKGGSKVKARRQQKSRRQPPKK</sequence>
<dbReference type="GO" id="GO:0008234">
    <property type="term" value="F:cysteine-type peptidase activity"/>
    <property type="evidence" value="ECO:0007669"/>
    <property type="project" value="InterPro"/>
</dbReference>
<dbReference type="Proteomes" id="UP001443914">
    <property type="component" value="Unassembled WGS sequence"/>
</dbReference>
<evidence type="ECO:0000256" key="1">
    <source>
        <dbReference type="ARBA" id="ARBA00005234"/>
    </source>
</evidence>
<evidence type="ECO:0000256" key="3">
    <source>
        <dbReference type="ARBA" id="ARBA00022801"/>
    </source>
</evidence>
<dbReference type="Gene3D" id="3.40.395.10">
    <property type="entry name" value="Adenoviral Proteinase, Chain A"/>
    <property type="match status" value="2"/>
</dbReference>
<name>A0AAW1H2G0_SAPOF</name>
<feature type="region of interest" description="Disordered" evidence="4">
    <location>
        <begin position="56"/>
        <end position="83"/>
    </location>
</feature>
<evidence type="ECO:0000256" key="2">
    <source>
        <dbReference type="ARBA" id="ARBA00022670"/>
    </source>
</evidence>
<feature type="compositionally biased region" description="Basic and acidic residues" evidence="4">
    <location>
        <begin position="63"/>
        <end position="74"/>
    </location>
</feature>
<keyword evidence="2" id="KW-0645">Protease</keyword>
<evidence type="ECO:0000259" key="5">
    <source>
        <dbReference type="PROSITE" id="PS50600"/>
    </source>
</evidence>
<dbReference type="PROSITE" id="PS50600">
    <property type="entry name" value="ULP_PROTEASE"/>
    <property type="match status" value="1"/>
</dbReference>
<evidence type="ECO:0000256" key="4">
    <source>
        <dbReference type="SAM" id="MobiDB-lite"/>
    </source>
</evidence>
<keyword evidence="7" id="KW-1185">Reference proteome</keyword>
<reference evidence="6" key="1">
    <citation type="submission" date="2024-03" db="EMBL/GenBank/DDBJ databases">
        <title>WGS assembly of Saponaria officinalis var. Norfolk2.</title>
        <authorList>
            <person name="Jenkins J."/>
            <person name="Shu S."/>
            <person name="Grimwood J."/>
            <person name="Barry K."/>
            <person name="Goodstein D."/>
            <person name="Schmutz J."/>
            <person name="Leebens-Mack J."/>
            <person name="Osbourn A."/>
        </authorList>
    </citation>
    <scope>NUCLEOTIDE SEQUENCE [LARGE SCALE GENOMIC DNA]</scope>
    <source>
        <strain evidence="6">JIC</strain>
    </source>
</reference>
<organism evidence="6 7">
    <name type="scientific">Saponaria officinalis</name>
    <name type="common">Common soapwort</name>
    <name type="synonym">Lychnis saponaria</name>
    <dbReference type="NCBI Taxonomy" id="3572"/>
    <lineage>
        <taxon>Eukaryota</taxon>
        <taxon>Viridiplantae</taxon>
        <taxon>Streptophyta</taxon>
        <taxon>Embryophyta</taxon>
        <taxon>Tracheophyta</taxon>
        <taxon>Spermatophyta</taxon>
        <taxon>Magnoliopsida</taxon>
        <taxon>eudicotyledons</taxon>
        <taxon>Gunneridae</taxon>
        <taxon>Pentapetalae</taxon>
        <taxon>Caryophyllales</taxon>
        <taxon>Caryophyllaceae</taxon>
        <taxon>Caryophylleae</taxon>
        <taxon>Saponaria</taxon>
    </lineage>
</organism>
<comment type="caution">
    <text evidence="6">The sequence shown here is derived from an EMBL/GenBank/DDBJ whole genome shotgun (WGS) entry which is preliminary data.</text>
</comment>